<dbReference type="EMBL" id="LR798231">
    <property type="protein sequence ID" value="CAB5208585.1"/>
    <property type="molecule type" value="Genomic_DNA"/>
</dbReference>
<accession>A0A6J5KVA1</accession>
<evidence type="ECO:0000313" key="1">
    <source>
        <dbReference type="EMBL" id="CAB4125272.1"/>
    </source>
</evidence>
<protein>
    <submittedName>
        <fullName evidence="1">Uncharacterized protein</fullName>
    </submittedName>
</protein>
<gene>
    <name evidence="2" type="ORF">UFOVP181_78</name>
    <name evidence="1" type="ORF">UFOVP57_84</name>
</gene>
<sequence length="85" mass="9680">MRKSTRSILQELSDIGLSRDTDMVIESRGSNLIQSAINLLSLIRENYDIETAAELERRFINSIKASDPAKFKRGIKKIQEGKDQQ</sequence>
<proteinExistence type="predicted"/>
<organism evidence="1">
    <name type="scientific">uncultured Caudovirales phage</name>
    <dbReference type="NCBI Taxonomy" id="2100421"/>
    <lineage>
        <taxon>Viruses</taxon>
        <taxon>Duplodnaviria</taxon>
        <taxon>Heunggongvirae</taxon>
        <taxon>Uroviricota</taxon>
        <taxon>Caudoviricetes</taxon>
        <taxon>Peduoviridae</taxon>
        <taxon>Maltschvirus</taxon>
        <taxon>Maltschvirus maltsch</taxon>
    </lineage>
</organism>
<reference evidence="1" key="1">
    <citation type="submission" date="2020-04" db="EMBL/GenBank/DDBJ databases">
        <authorList>
            <person name="Chiriac C."/>
            <person name="Salcher M."/>
            <person name="Ghai R."/>
            <person name="Kavagutti S V."/>
        </authorList>
    </citation>
    <scope>NUCLEOTIDE SEQUENCE</scope>
</reference>
<evidence type="ECO:0000313" key="2">
    <source>
        <dbReference type="EMBL" id="CAB5208585.1"/>
    </source>
</evidence>
<dbReference type="EMBL" id="LR796187">
    <property type="protein sequence ID" value="CAB4125272.1"/>
    <property type="molecule type" value="Genomic_DNA"/>
</dbReference>
<name>A0A6J5KVA1_9CAUD</name>